<evidence type="ECO:0000256" key="1">
    <source>
        <dbReference type="ARBA" id="ARBA00001968"/>
    </source>
</evidence>
<feature type="domain" description="DDE Tnp4" evidence="8">
    <location>
        <begin position="86"/>
        <end position="214"/>
    </location>
</feature>
<keyword evidence="6" id="KW-0378">Hydrolase</keyword>
<dbReference type="GO" id="GO:0004518">
    <property type="term" value="F:nuclease activity"/>
    <property type="evidence" value="ECO:0007669"/>
    <property type="project" value="UniProtKB-KW"/>
</dbReference>
<evidence type="ECO:0000256" key="7">
    <source>
        <dbReference type="ARBA" id="ARBA00023242"/>
    </source>
</evidence>
<dbReference type="InterPro" id="IPR027806">
    <property type="entry name" value="HARBI1_dom"/>
</dbReference>
<protein>
    <submittedName>
        <fullName evidence="9">Putative nuclease HARBI1</fullName>
    </submittedName>
</protein>
<dbReference type="EMBL" id="GDHF01026290">
    <property type="protein sequence ID" value="JAI26024.1"/>
    <property type="molecule type" value="Transcribed_RNA"/>
</dbReference>
<comment type="subcellular location">
    <subcellularLocation>
        <location evidence="2">Nucleus</location>
    </subcellularLocation>
</comment>
<keyword evidence="5" id="KW-0479">Metal-binding</keyword>
<comment type="similarity">
    <text evidence="3">Belongs to the HARBI1 family.</text>
</comment>
<dbReference type="OrthoDB" id="8030295at2759"/>
<dbReference type="PANTHER" id="PTHR22930:SF289">
    <property type="entry name" value="DDE TNP4 DOMAIN-CONTAINING PROTEIN-RELATED"/>
    <property type="match status" value="1"/>
</dbReference>
<organism evidence="9">
    <name type="scientific">Bactrocera latifrons</name>
    <name type="common">Malaysian fruit fly</name>
    <name type="synonym">Chaetodacus latifrons</name>
    <dbReference type="NCBI Taxonomy" id="174628"/>
    <lineage>
        <taxon>Eukaryota</taxon>
        <taxon>Metazoa</taxon>
        <taxon>Ecdysozoa</taxon>
        <taxon>Arthropoda</taxon>
        <taxon>Hexapoda</taxon>
        <taxon>Insecta</taxon>
        <taxon>Pterygota</taxon>
        <taxon>Neoptera</taxon>
        <taxon>Endopterygota</taxon>
        <taxon>Diptera</taxon>
        <taxon>Brachycera</taxon>
        <taxon>Muscomorpha</taxon>
        <taxon>Tephritoidea</taxon>
        <taxon>Tephritidae</taxon>
        <taxon>Bactrocera</taxon>
        <taxon>Bactrocera</taxon>
    </lineage>
</organism>
<evidence type="ECO:0000256" key="4">
    <source>
        <dbReference type="ARBA" id="ARBA00022722"/>
    </source>
</evidence>
<keyword evidence="7" id="KW-0539">Nucleus</keyword>
<evidence type="ECO:0000313" key="9">
    <source>
        <dbReference type="EMBL" id="JAI26024.1"/>
    </source>
</evidence>
<keyword evidence="4" id="KW-0540">Nuclease</keyword>
<dbReference type="InterPro" id="IPR045249">
    <property type="entry name" value="HARBI1-like"/>
</dbReference>
<dbReference type="PANTHER" id="PTHR22930">
    <property type="match status" value="1"/>
</dbReference>
<evidence type="ECO:0000256" key="3">
    <source>
        <dbReference type="ARBA" id="ARBA00006958"/>
    </source>
</evidence>
<dbReference type="GO" id="GO:0016787">
    <property type="term" value="F:hydrolase activity"/>
    <property type="evidence" value="ECO:0007669"/>
    <property type="project" value="UniProtKB-KW"/>
</dbReference>
<name>A0A0K8UH86_BACLA</name>
<gene>
    <name evidence="9" type="primary">harbi1_59</name>
    <name evidence="9" type="ORF">c1_g3_i5</name>
</gene>
<accession>A0A0K8UH86</accession>
<evidence type="ECO:0000256" key="6">
    <source>
        <dbReference type="ARBA" id="ARBA00022801"/>
    </source>
</evidence>
<dbReference type="GO" id="GO:0005634">
    <property type="term" value="C:nucleus"/>
    <property type="evidence" value="ECO:0007669"/>
    <property type="project" value="UniProtKB-SubCell"/>
</dbReference>
<evidence type="ECO:0000256" key="2">
    <source>
        <dbReference type="ARBA" id="ARBA00004123"/>
    </source>
</evidence>
<dbReference type="GeneID" id="108967674"/>
<evidence type="ECO:0000259" key="8">
    <source>
        <dbReference type="Pfam" id="PF13359"/>
    </source>
</evidence>
<dbReference type="Pfam" id="PF13359">
    <property type="entry name" value="DDE_Tnp_4"/>
    <property type="match status" value="1"/>
</dbReference>
<reference evidence="9" key="1">
    <citation type="submission" date="2015-06" db="EMBL/GenBank/DDBJ databases">
        <authorList>
            <person name="Hoefler B.C."/>
            <person name="Straight P.D."/>
        </authorList>
    </citation>
    <scope>NUCLEOTIDE SEQUENCE</scope>
</reference>
<evidence type="ECO:0000256" key="5">
    <source>
        <dbReference type="ARBA" id="ARBA00022723"/>
    </source>
</evidence>
<dbReference type="AlphaFoldDB" id="A0A0K8UH86"/>
<sequence>MISLLNRLSSVSRFLAEGGYQHGVGKDFDIPMAQSTFCCILKEVLGSLQSHLCPQWINLELSNVEKSEAKKDFFQKYGFPGAILCVDGTHIKIVAPTKDKFLYYNRKGYFSINAMIICDNKMKIRYVNAQFPGSNHDSHIWNDSNARYFHEKKYLDGERNTWLLGDAGYALEPWLMTPFRTPPSSSPEEKYNKIHAKARNIVERTVGVFKNRFRRASLRAMEGISNR</sequence>
<proteinExistence type="inferred from homology"/>
<dbReference type="GO" id="GO:0046872">
    <property type="term" value="F:metal ion binding"/>
    <property type="evidence" value="ECO:0007669"/>
    <property type="project" value="UniProtKB-KW"/>
</dbReference>
<comment type="cofactor">
    <cofactor evidence="1">
        <name>a divalent metal cation</name>
        <dbReference type="ChEBI" id="CHEBI:60240"/>
    </cofactor>
</comment>